<dbReference type="AlphaFoldDB" id="A0A5C8PWF8"/>
<dbReference type="OrthoDB" id="7286819at2"/>
<dbReference type="EMBL" id="VDUZ01000001">
    <property type="protein sequence ID" value="TXL82375.1"/>
    <property type="molecule type" value="Genomic_DNA"/>
</dbReference>
<evidence type="ECO:0000313" key="3">
    <source>
        <dbReference type="Proteomes" id="UP000321638"/>
    </source>
</evidence>
<proteinExistence type="predicted"/>
<dbReference type="RefSeq" id="WP_147845080.1">
    <property type="nucleotide sequence ID" value="NZ_VDUZ01000001.1"/>
</dbReference>
<evidence type="ECO:0008006" key="4">
    <source>
        <dbReference type="Google" id="ProtNLM"/>
    </source>
</evidence>
<accession>A0A5C8PWF8</accession>
<evidence type="ECO:0000313" key="2">
    <source>
        <dbReference type="EMBL" id="TXL82375.1"/>
    </source>
</evidence>
<comment type="caution">
    <text evidence="2">The sequence shown here is derived from an EMBL/GenBank/DDBJ whole genome shotgun (WGS) entry which is preliminary data.</text>
</comment>
<organism evidence="2 3">
    <name type="scientific">Vineibacter terrae</name>
    <dbReference type="NCBI Taxonomy" id="2586908"/>
    <lineage>
        <taxon>Bacteria</taxon>
        <taxon>Pseudomonadati</taxon>
        <taxon>Pseudomonadota</taxon>
        <taxon>Alphaproteobacteria</taxon>
        <taxon>Hyphomicrobiales</taxon>
        <taxon>Vineibacter</taxon>
    </lineage>
</organism>
<dbReference type="Proteomes" id="UP000321638">
    <property type="component" value="Unassembled WGS sequence"/>
</dbReference>
<reference evidence="2 3" key="1">
    <citation type="submission" date="2019-06" db="EMBL/GenBank/DDBJ databases">
        <title>New taxonomy in bacterial strain CC-CFT640, isolated from vineyard.</title>
        <authorList>
            <person name="Lin S.-Y."/>
            <person name="Tsai C.-F."/>
            <person name="Young C.-C."/>
        </authorList>
    </citation>
    <scope>NUCLEOTIDE SEQUENCE [LARGE SCALE GENOMIC DNA]</scope>
    <source>
        <strain evidence="2 3">CC-CFT640</strain>
    </source>
</reference>
<gene>
    <name evidence="2" type="ORF">FHP25_01370</name>
</gene>
<feature type="chain" id="PRO_5022854854" description="Preprotein translocase subunit YajC" evidence="1">
    <location>
        <begin position="27"/>
        <end position="195"/>
    </location>
</feature>
<keyword evidence="1" id="KW-0732">Signal</keyword>
<protein>
    <recommendedName>
        <fullName evidence="4">Preprotein translocase subunit YajC</fullName>
    </recommendedName>
</protein>
<evidence type="ECO:0000256" key="1">
    <source>
        <dbReference type="SAM" id="SignalP"/>
    </source>
</evidence>
<keyword evidence="3" id="KW-1185">Reference proteome</keyword>
<name>A0A5C8PWF8_9HYPH</name>
<sequence length="195" mass="20064">MTSLAKRYATIAALALALAALDGAWAQAPVAGIATVTSSSGEAKVTAVDPATRVVTIVTADGRTVTGKVGDRVQNLEQVKAGDIAVVTYEERTSFVLSEPGTKVPGAGEVVVSARAAKGQLPAAGLMRQSLANYTVVSTNTQANTITLVNAAGGEVRTFDVMDATARAMLPRVKPGNFLTAIDRQTLIATIARKP</sequence>
<feature type="signal peptide" evidence="1">
    <location>
        <begin position="1"/>
        <end position="26"/>
    </location>
</feature>